<proteinExistence type="inferred from homology"/>
<dbReference type="Gene3D" id="1.10.443.10">
    <property type="entry name" value="Intergrase catalytic core"/>
    <property type="match status" value="1"/>
</dbReference>
<keyword evidence="4" id="KW-0233">DNA recombination</keyword>
<evidence type="ECO:0000256" key="1">
    <source>
        <dbReference type="ARBA" id="ARBA00008857"/>
    </source>
</evidence>
<keyword evidence="2" id="KW-0229">DNA integration</keyword>
<sequence length="448" mass="49139">MATRDTKYRADHMTSQKRKLTKSHVDTLEPGPKPFRVYDAELKGFSVRVAPSGDKRWQVEYRPHPGGRDIPKKRMTLGATNVLTAEQAREQAKAILAEAAKGADPAAERLEKRREIKMSDLIDVYEKGGCYVLRGTRIGQPMGAKTKSYTIARLRNHAVPLIGTKRVSEVTSADIEQMVRDIAAGKTAKDEKIGPRRRIIVRGGDGAGRKVVRDVSALFTFAIRNGYRSDNPVENAAVNKVDQQRTHFLTLEKFQQLGLALDELEAEGIINRKAIDITRLWAMTGCRRDEIAALKWCEVDFEQCCLVLEKTKTGRSIRPLAAPALMLLSSLPRYSDSPFVFPASSGDGYYQGTKRVWPKIVKKAKLPGLTPHILRHSVGAAAVSSGETLQMAGYLLGHASHRSTAIYAHIAAHPGARAADRTIGGIAAALGGKQAAPVAPLPQRKAER</sequence>
<evidence type="ECO:0000256" key="2">
    <source>
        <dbReference type="ARBA" id="ARBA00022908"/>
    </source>
</evidence>
<dbReference type="GO" id="GO:0015074">
    <property type="term" value="P:DNA integration"/>
    <property type="evidence" value="ECO:0007669"/>
    <property type="project" value="UniProtKB-KW"/>
</dbReference>
<organism evidence="7 8">
    <name type="scientific">Rhizobium leguminosarum</name>
    <dbReference type="NCBI Taxonomy" id="384"/>
    <lineage>
        <taxon>Bacteria</taxon>
        <taxon>Pseudomonadati</taxon>
        <taxon>Pseudomonadota</taxon>
        <taxon>Alphaproteobacteria</taxon>
        <taxon>Hyphomicrobiales</taxon>
        <taxon>Rhizobiaceae</taxon>
        <taxon>Rhizobium/Agrobacterium group</taxon>
        <taxon>Rhizobium</taxon>
    </lineage>
</organism>
<dbReference type="InterPro" id="IPR050808">
    <property type="entry name" value="Phage_Integrase"/>
</dbReference>
<feature type="domain" description="Tyr recombinase" evidence="6">
    <location>
        <begin position="244"/>
        <end position="420"/>
    </location>
</feature>
<dbReference type="EMBL" id="WXXP01000009">
    <property type="protein sequence ID" value="NEK52071.1"/>
    <property type="molecule type" value="Genomic_DNA"/>
</dbReference>
<dbReference type="InterPro" id="IPR010998">
    <property type="entry name" value="Integrase_recombinase_N"/>
</dbReference>
<dbReference type="Pfam" id="PF00589">
    <property type="entry name" value="Phage_integrase"/>
    <property type="match status" value="1"/>
</dbReference>
<dbReference type="InterPro" id="IPR011010">
    <property type="entry name" value="DNA_brk_join_enz"/>
</dbReference>
<dbReference type="PROSITE" id="PS51898">
    <property type="entry name" value="TYR_RECOMBINASE"/>
    <property type="match status" value="1"/>
</dbReference>
<dbReference type="Pfam" id="PF13356">
    <property type="entry name" value="Arm-DNA-bind_3"/>
    <property type="match status" value="1"/>
</dbReference>
<keyword evidence="3" id="KW-0238">DNA-binding</keyword>
<feature type="compositionally biased region" description="Basic and acidic residues" evidence="5">
    <location>
        <begin position="1"/>
        <end position="14"/>
    </location>
</feature>
<dbReference type="InterPro" id="IPR025166">
    <property type="entry name" value="Integrase_DNA_bind_dom"/>
</dbReference>
<protein>
    <submittedName>
        <fullName evidence="7">Tyrosine-type recombinase/integrase</fullName>
    </submittedName>
</protein>
<dbReference type="InterPro" id="IPR038488">
    <property type="entry name" value="Integrase_DNA-bd_sf"/>
</dbReference>
<evidence type="ECO:0000256" key="3">
    <source>
        <dbReference type="ARBA" id="ARBA00023125"/>
    </source>
</evidence>
<dbReference type="InterPro" id="IPR013762">
    <property type="entry name" value="Integrase-like_cat_sf"/>
</dbReference>
<evidence type="ECO:0000313" key="8">
    <source>
        <dbReference type="Proteomes" id="UP000471409"/>
    </source>
</evidence>
<evidence type="ECO:0000256" key="4">
    <source>
        <dbReference type="ARBA" id="ARBA00023172"/>
    </source>
</evidence>
<evidence type="ECO:0000313" key="7">
    <source>
        <dbReference type="EMBL" id="NEK52071.1"/>
    </source>
</evidence>
<name>A0A6P0DKK0_RHILE</name>
<accession>A0A6P0DKK0</accession>
<dbReference type="GO" id="GO:0003677">
    <property type="term" value="F:DNA binding"/>
    <property type="evidence" value="ECO:0007669"/>
    <property type="project" value="UniProtKB-KW"/>
</dbReference>
<dbReference type="Gene3D" id="3.30.160.390">
    <property type="entry name" value="Integrase, DNA-binding domain"/>
    <property type="match status" value="1"/>
</dbReference>
<evidence type="ECO:0000259" key="6">
    <source>
        <dbReference type="PROSITE" id="PS51898"/>
    </source>
</evidence>
<comment type="caution">
    <text evidence="7">The sequence shown here is derived from an EMBL/GenBank/DDBJ whole genome shotgun (WGS) entry which is preliminary data.</text>
</comment>
<dbReference type="Gene3D" id="1.10.150.130">
    <property type="match status" value="1"/>
</dbReference>
<dbReference type="SUPFAM" id="SSF56349">
    <property type="entry name" value="DNA breaking-rejoining enzymes"/>
    <property type="match status" value="1"/>
</dbReference>
<evidence type="ECO:0000256" key="5">
    <source>
        <dbReference type="SAM" id="MobiDB-lite"/>
    </source>
</evidence>
<reference evidence="7 8" key="1">
    <citation type="submission" date="2020-01" db="EMBL/GenBank/DDBJ databases">
        <title>Rhizobium genotypes associated with high levels of biological nitrogen fixation by grain legumes in a temperate-maritime cropping system.</title>
        <authorList>
            <person name="Maluk M."/>
            <person name="Francesc Ferrando Molina F."/>
            <person name="Lopez Del Egido L."/>
            <person name="Lafos M."/>
            <person name="Langarica-Fuentes A."/>
            <person name="Gebre Yohannes G."/>
            <person name="Young M.W."/>
            <person name="Martin P."/>
            <person name="Gantlett R."/>
            <person name="Kenicer G."/>
            <person name="Hawes C."/>
            <person name="Begg G.S."/>
            <person name="Quilliam R.S."/>
            <person name="Squire G.R."/>
            <person name="Poole P.S."/>
            <person name="Young P.W."/>
            <person name="Iannetta P.M."/>
            <person name="James E.K."/>
        </authorList>
    </citation>
    <scope>NUCLEOTIDE SEQUENCE [LARGE SCALE GENOMIC DNA]</scope>
    <source>
        <strain evidence="7 8">JHI944</strain>
    </source>
</reference>
<dbReference type="InterPro" id="IPR002104">
    <property type="entry name" value="Integrase_catalytic"/>
</dbReference>
<dbReference type="Proteomes" id="UP000471409">
    <property type="component" value="Unassembled WGS sequence"/>
</dbReference>
<feature type="region of interest" description="Disordered" evidence="5">
    <location>
        <begin position="1"/>
        <end position="28"/>
    </location>
</feature>
<gene>
    <name evidence="7" type="ORF">GUK36_21830</name>
</gene>
<dbReference type="PANTHER" id="PTHR30629">
    <property type="entry name" value="PROPHAGE INTEGRASE"/>
    <property type="match status" value="1"/>
</dbReference>
<dbReference type="CDD" id="cd00796">
    <property type="entry name" value="INT_Rci_Hp1_C"/>
    <property type="match status" value="1"/>
</dbReference>
<dbReference type="PANTHER" id="PTHR30629:SF2">
    <property type="entry name" value="PROPHAGE INTEGRASE INTS-RELATED"/>
    <property type="match status" value="1"/>
</dbReference>
<comment type="similarity">
    <text evidence="1">Belongs to the 'phage' integrase family.</text>
</comment>
<dbReference type="AlphaFoldDB" id="A0A6P0DKK0"/>
<dbReference type="GO" id="GO:0006310">
    <property type="term" value="P:DNA recombination"/>
    <property type="evidence" value="ECO:0007669"/>
    <property type="project" value="UniProtKB-KW"/>
</dbReference>